<dbReference type="SUPFAM" id="SSF52540">
    <property type="entry name" value="P-loop containing nucleoside triphosphate hydrolases"/>
    <property type="match status" value="1"/>
</dbReference>
<dbReference type="Proteomes" id="UP000295696">
    <property type="component" value="Unassembled WGS sequence"/>
</dbReference>
<proteinExistence type="predicted"/>
<sequence>MRRRITFLIGAHKTATTHLQRSLQGCADRLLAHGVAAVGPMPLGADLIPFAELAGKRTDPALLQMVAEAFLSNYCGDAPHAVLMNENIMGQLRPKPLFRGNLLYAPAPDRLERLCSLFPDHDIDIGLAIRSQADFLVSAWAEDMKGGDFYPFRQYIRGVDLSQLSWAKLVTDLQRASGGRRLTVWRYEDYTEIAPTLLTHLLGEPAARDVTLRDGYVNSGLSAEAVAHLRRGGDARQDAFKAAQRLYPKSSDSPAFDPWDDATRARLAENYARDVEAIRGLSTVTFLG</sequence>
<name>A0A4R3JDL1_9RHOB</name>
<evidence type="ECO:0000313" key="1">
    <source>
        <dbReference type="EMBL" id="TCS63263.1"/>
    </source>
</evidence>
<reference evidence="1 2" key="1">
    <citation type="submission" date="2019-03" db="EMBL/GenBank/DDBJ databases">
        <title>Genomic Encyclopedia of Type Strains, Phase IV (KMG-IV): sequencing the most valuable type-strain genomes for metagenomic binning, comparative biology and taxonomic classification.</title>
        <authorList>
            <person name="Goeker M."/>
        </authorList>
    </citation>
    <scope>NUCLEOTIDE SEQUENCE [LARGE SCALE GENOMIC DNA]</scope>
    <source>
        <strain evidence="1 2">DSM 104836</strain>
    </source>
</reference>
<accession>A0A4R3JDL1</accession>
<organism evidence="1 2">
    <name type="scientific">Primorskyibacter sedentarius</name>
    <dbReference type="NCBI Taxonomy" id="745311"/>
    <lineage>
        <taxon>Bacteria</taxon>
        <taxon>Pseudomonadati</taxon>
        <taxon>Pseudomonadota</taxon>
        <taxon>Alphaproteobacteria</taxon>
        <taxon>Rhodobacterales</taxon>
        <taxon>Roseobacteraceae</taxon>
        <taxon>Primorskyibacter</taxon>
    </lineage>
</organism>
<dbReference type="AlphaFoldDB" id="A0A4R3JDL1"/>
<comment type="caution">
    <text evidence="1">The sequence shown here is derived from an EMBL/GenBank/DDBJ whole genome shotgun (WGS) entry which is preliminary data.</text>
</comment>
<gene>
    <name evidence="1" type="ORF">EDD52_10796</name>
</gene>
<keyword evidence="2" id="KW-1185">Reference proteome</keyword>
<protein>
    <recommendedName>
        <fullName evidence="3">Sulfotransferase family protein</fullName>
    </recommendedName>
</protein>
<dbReference type="EMBL" id="SLZU01000007">
    <property type="protein sequence ID" value="TCS63263.1"/>
    <property type="molecule type" value="Genomic_DNA"/>
</dbReference>
<evidence type="ECO:0008006" key="3">
    <source>
        <dbReference type="Google" id="ProtNLM"/>
    </source>
</evidence>
<dbReference type="InterPro" id="IPR027417">
    <property type="entry name" value="P-loop_NTPase"/>
</dbReference>
<dbReference type="OrthoDB" id="8481769at2"/>
<dbReference type="RefSeq" id="WP_132245109.1">
    <property type="nucleotide sequence ID" value="NZ_SLZU01000007.1"/>
</dbReference>
<evidence type="ECO:0000313" key="2">
    <source>
        <dbReference type="Proteomes" id="UP000295696"/>
    </source>
</evidence>
<dbReference type="Gene3D" id="3.40.50.300">
    <property type="entry name" value="P-loop containing nucleotide triphosphate hydrolases"/>
    <property type="match status" value="1"/>
</dbReference>